<reference evidence="9" key="2">
    <citation type="submission" date="2025-08" db="UniProtKB">
        <authorList>
            <consortium name="Ensembl"/>
        </authorList>
    </citation>
    <scope>IDENTIFICATION</scope>
</reference>
<keyword evidence="5" id="KW-1015">Disulfide bond</keyword>
<evidence type="ECO:0000313" key="10">
    <source>
        <dbReference type="Proteomes" id="UP000694397"/>
    </source>
</evidence>
<dbReference type="GO" id="GO:0030425">
    <property type="term" value="C:dendrite"/>
    <property type="evidence" value="ECO:0007669"/>
    <property type="project" value="TreeGrafter"/>
</dbReference>
<dbReference type="GO" id="GO:0045121">
    <property type="term" value="C:membrane raft"/>
    <property type="evidence" value="ECO:0007669"/>
    <property type="project" value="TreeGrafter"/>
</dbReference>
<sequence>MDFGVAKFWLNQSHTSQEYSQHCKTSKFSFSLRCSLMHGLSFPVLVGPGLCDTITVCQEEDKDIRVDCKIESKPNQINNYVFSISKARNEIIINTNSTTEMADRNFNYKSTVVQLGKDGYRLRLENYVVSENTTFICKTRNKTINRFVEKGKMVTCSTISVFLHSCPWLLLLPLSVYAMQGWNQVSL</sequence>
<keyword evidence="10" id="KW-1185">Reference proteome</keyword>
<accession>A0A8C9T670</accession>
<dbReference type="GO" id="GO:0051894">
    <property type="term" value="P:positive regulation of focal adhesion assembly"/>
    <property type="evidence" value="ECO:0007669"/>
    <property type="project" value="TreeGrafter"/>
</dbReference>
<dbReference type="Ensembl" id="ENSSFOT00015075654.1">
    <property type="protein sequence ID" value="ENSSFOP00015045829.1"/>
    <property type="gene ID" value="ENSSFOG00015033103.1"/>
</dbReference>
<keyword evidence="8" id="KW-0393">Immunoglobulin domain</keyword>
<dbReference type="GO" id="GO:0007155">
    <property type="term" value="P:cell adhesion"/>
    <property type="evidence" value="ECO:0007669"/>
    <property type="project" value="InterPro"/>
</dbReference>
<reference evidence="9 10" key="1">
    <citation type="submission" date="2019-04" db="EMBL/GenBank/DDBJ databases">
        <authorList>
            <consortium name="Wellcome Sanger Institute Data Sharing"/>
        </authorList>
    </citation>
    <scope>NUCLEOTIDE SEQUENCE [LARGE SCALE GENOMIC DNA]</scope>
</reference>
<dbReference type="GO" id="GO:0007229">
    <property type="term" value="P:integrin-mediated signaling pathway"/>
    <property type="evidence" value="ECO:0007669"/>
    <property type="project" value="TreeGrafter"/>
</dbReference>
<dbReference type="GeneTree" id="ENSGT00390000012429"/>
<dbReference type="PANTHER" id="PTHR19226">
    <property type="entry name" value="THY-1 MEMBRANE GLYCOPROTEIN"/>
    <property type="match status" value="1"/>
</dbReference>
<evidence type="ECO:0000256" key="5">
    <source>
        <dbReference type="ARBA" id="ARBA00023157"/>
    </source>
</evidence>
<comment type="subcellular location">
    <subcellularLocation>
        <location evidence="1">Cell membrane</location>
    </subcellularLocation>
</comment>
<evidence type="ECO:0000256" key="4">
    <source>
        <dbReference type="ARBA" id="ARBA00023136"/>
    </source>
</evidence>
<keyword evidence="3" id="KW-0732">Signal</keyword>
<dbReference type="GO" id="GO:0030334">
    <property type="term" value="P:regulation of cell migration"/>
    <property type="evidence" value="ECO:0007669"/>
    <property type="project" value="InterPro"/>
</dbReference>
<organism evidence="9 10">
    <name type="scientific">Scleropages formosus</name>
    <name type="common">Asian bonytongue</name>
    <name type="synonym">Osteoglossum formosum</name>
    <dbReference type="NCBI Taxonomy" id="113540"/>
    <lineage>
        <taxon>Eukaryota</taxon>
        <taxon>Metazoa</taxon>
        <taxon>Chordata</taxon>
        <taxon>Craniata</taxon>
        <taxon>Vertebrata</taxon>
        <taxon>Euteleostomi</taxon>
        <taxon>Actinopterygii</taxon>
        <taxon>Neopterygii</taxon>
        <taxon>Teleostei</taxon>
        <taxon>Osteoglossocephala</taxon>
        <taxon>Osteoglossomorpha</taxon>
        <taxon>Osteoglossiformes</taxon>
        <taxon>Osteoglossidae</taxon>
        <taxon>Scleropages</taxon>
    </lineage>
</organism>
<dbReference type="InterPro" id="IPR033292">
    <property type="entry name" value="THY1"/>
</dbReference>
<evidence type="ECO:0000256" key="8">
    <source>
        <dbReference type="ARBA" id="ARBA00023319"/>
    </source>
</evidence>
<evidence type="ECO:0000256" key="7">
    <source>
        <dbReference type="ARBA" id="ARBA00023288"/>
    </source>
</evidence>
<evidence type="ECO:0000256" key="2">
    <source>
        <dbReference type="ARBA" id="ARBA00022475"/>
    </source>
</evidence>
<dbReference type="GO" id="GO:0005178">
    <property type="term" value="F:integrin binding"/>
    <property type="evidence" value="ECO:0007669"/>
    <property type="project" value="InterPro"/>
</dbReference>
<evidence type="ECO:0000256" key="3">
    <source>
        <dbReference type="ARBA" id="ARBA00022729"/>
    </source>
</evidence>
<dbReference type="GO" id="GO:0043209">
    <property type="term" value="C:myelin sheath"/>
    <property type="evidence" value="ECO:0007669"/>
    <property type="project" value="TreeGrafter"/>
</dbReference>
<name>A0A8C9T670_SCLFO</name>
<dbReference type="GO" id="GO:0005925">
    <property type="term" value="C:focal adhesion"/>
    <property type="evidence" value="ECO:0007669"/>
    <property type="project" value="TreeGrafter"/>
</dbReference>
<dbReference type="AlphaFoldDB" id="A0A8C9T670"/>
<evidence type="ECO:0000256" key="1">
    <source>
        <dbReference type="ARBA" id="ARBA00004236"/>
    </source>
</evidence>
<evidence type="ECO:0000256" key="6">
    <source>
        <dbReference type="ARBA" id="ARBA00023180"/>
    </source>
</evidence>
<reference evidence="9" key="3">
    <citation type="submission" date="2025-09" db="UniProtKB">
        <authorList>
            <consortium name="Ensembl"/>
        </authorList>
    </citation>
    <scope>IDENTIFICATION</scope>
</reference>
<keyword evidence="7" id="KW-0449">Lipoprotein</keyword>
<keyword evidence="6" id="KW-0325">Glycoprotein</keyword>
<dbReference type="OrthoDB" id="8396829at2759"/>
<keyword evidence="2" id="KW-1003">Cell membrane</keyword>
<proteinExistence type="predicted"/>
<evidence type="ECO:0000313" key="9">
    <source>
        <dbReference type="Ensembl" id="ENSSFOP00015045829.1"/>
    </source>
</evidence>
<dbReference type="Proteomes" id="UP000694397">
    <property type="component" value="Chromosome 3"/>
</dbReference>
<keyword evidence="4" id="KW-0472">Membrane</keyword>
<dbReference type="PANTHER" id="PTHR19226:SF2">
    <property type="entry name" value="THY-1 MEMBRANE GLYCOPROTEIN"/>
    <property type="match status" value="1"/>
</dbReference>
<dbReference type="GO" id="GO:0009897">
    <property type="term" value="C:external side of plasma membrane"/>
    <property type="evidence" value="ECO:0007669"/>
    <property type="project" value="TreeGrafter"/>
</dbReference>
<protein>
    <submittedName>
        <fullName evidence="9">Uncharacterized protein</fullName>
    </submittedName>
</protein>
<dbReference type="GO" id="GO:0005096">
    <property type="term" value="F:GTPase activator activity"/>
    <property type="evidence" value="ECO:0007669"/>
    <property type="project" value="TreeGrafter"/>
</dbReference>